<proteinExistence type="predicted"/>
<reference evidence="2" key="1">
    <citation type="submission" date="2021-12" db="EMBL/GenBank/DDBJ databases">
        <authorList>
            <person name="Martin H S."/>
        </authorList>
    </citation>
    <scope>NUCLEOTIDE SEQUENCE</scope>
</reference>
<evidence type="ECO:0000313" key="3">
    <source>
        <dbReference type="Proteomes" id="UP000838878"/>
    </source>
</evidence>
<sequence length="77" mass="8687">MFEDSADAASGATKGSDVKYSNRQEQPNAAIECSTIPRRVELSPSRALQRNNWHKVKMGAHLKIKYEYLMAFPNSDE</sequence>
<feature type="region of interest" description="Disordered" evidence="1">
    <location>
        <begin position="1"/>
        <end position="26"/>
    </location>
</feature>
<gene>
    <name evidence="2" type="ORF">BINO364_LOCUS15126</name>
</gene>
<dbReference type="AlphaFoldDB" id="A0A8J9YGL9"/>
<name>A0A8J9YGL9_9NEOP</name>
<organism evidence="2 3">
    <name type="scientific">Brenthis ino</name>
    <name type="common">lesser marbled fritillary</name>
    <dbReference type="NCBI Taxonomy" id="405034"/>
    <lineage>
        <taxon>Eukaryota</taxon>
        <taxon>Metazoa</taxon>
        <taxon>Ecdysozoa</taxon>
        <taxon>Arthropoda</taxon>
        <taxon>Hexapoda</taxon>
        <taxon>Insecta</taxon>
        <taxon>Pterygota</taxon>
        <taxon>Neoptera</taxon>
        <taxon>Endopterygota</taxon>
        <taxon>Lepidoptera</taxon>
        <taxon>Glossata</taxon>
        <taxon>Ditrysia</taxon>
        <taxon>Papilionoidea</taxon>
        <taxon>Nymphalidae</taxon>
        <taxon>Heliconiinae</taxon>
        <taxon>Argynnini</taxon>
        <taxon>Brenthis</taxon>
    </lineage>
</organism>
<protein>
    <submittedName>
        <fullName evidence="2">Uncharacterized protein</fullName>
    </submittedName>
</protein>
<dbReference type="Proteomes" id="UP000838878">
    <property type="component" value="Chromosome 8"/>
</dbReference>
<accession>A0A8J9YGL9</accession>
<feature type="non-terminal residue" evidence="2">
    <location>
        <position position="77"/>
    </location>
</feature>
<keyword evidence="3" id="KW-1185">Reference proteome</keyword>
<dbReference type="EMBL" id="OV170228">
    <property type="protein sequence ID" value="CAH0730109.1"/>
    <property type="molecule type" value="Genomic_DNA"/>
</dbReference>
<evidence type="ECO:0000256" key="1">
    <source>
        <dbReference type="SAM" id="MobiDB-lite"/>
    </source>
</evidence>
<evidence type="ECO:0000313" key="2">
    <source>
        <dbReference type="EMBL" id="CAH0730109.1"/>
    </source>
</evidence>